<comment type="caution">
    <text evidence="2">The sequence shown here is derived from an EMBL/GenBank/DDBJ whole genome shotgun (WGS) entry which is preliminary data.</text>
</comment>
<keyword evidence="3" id="KW-1185">Reference proteome</keyword>
<feature type="non-terminal residue" evidence="2">
    <location>
        <position position="104"/>
    </location>
</feature>
<sequence>MGFAERKLGSVEAVRDSFDDVLRRTGLQDRHLDEWEVKPRPRTGAFIGPHARKRTYNPNSWSPYRNRLGKSGPARGRWDEQELRADTVLDAEEFEEYSDDEDHQ</sequence>
<name>A0ABN9UA49_9DINO</name>
<organism evidence="2 3">
    <name type="scientific">Prorocentrum cordatum</name>
    <dbReference type="NCBI Taxonomy" id="2364126"/>
    <lineage>
        <taxon>Eukaryota</taxon>
        <taxon>Sar</taxon>
        <taxon>Alveolata</taxon>
        <taxon>Dinophyceae</taxon>
        <taxon>Prorocentrales</taxon>
        <taxon>Prorocentraceae</taxon>
        <taxon>Prorocentrum</taxon>
    </lineage>
</organism>
<dbReference type="EMBL" id="CAUYUJ010015593">
    <property type="protein sequence ID" value="CAK0855980.1"/>
    <property type="molecule type" value="Genomic_DNA"/>
</dbReference>
<dbReference type="Proteomes" id="UP001189429">
    <property type="component" value="Unassembled WGS sequence"/>
</dbReference>
<accession>A0ABN9UA49</accession>
<gene>
    <name evidence="2" type="ORF">PCOR1329_LOCUS46488</name>
</gene>
<evidence type="ECO:0000313" key="2">
    <source>
        <dbReference type="EMBL" id="CAK0855980.1"/>
    </source>
</evidence>
<proteinExistence type="predicted"/>
<evidence type="ECO:0000313" key="3">
    <source>
        <dbReference type="Proteomes" id="UP001189429"/>
    </source>
</evidence>
<reference evidence="2" key="1">
    <citation type="submission" date="2023-10" db="EMBL/GenBank/DDBJ databases">
        <authorList>
            <person name="Chen Y."/>
            <person name="Shah S."/>
            <person name="Dougan E. K."/>
            <person name="Thang M."/>
            <person name="Chan C."/>
        </authorList>
    </citation>
    <scope>NUCLEOTIDE SEQUENCE [LARGE SCALE GENOMIC DNA]</scope>
</reference>
<evidence type="ECO:0000256" key="1">
    <source>
        <dbReference type="SAM" id="MobiDB-lite"/>
    </source>
</evidence>
<feature type="region of interest" description="Disordered" evidence="1">
    <location>
        <begin position="41"/>
        <end position="82"/>
    </location>
</feature>
<protein>
    <submittedName>
        <fullName evidence="2">Uncharacterized protein</fullName>
    </submittedName>
</protein>